<protein>
    <submittedName>
        <fullName evidence="3">Uncharacterized protein</fullName>
    </submittedName>
</protein>
<keyword evidence="4" id="KW-1185">Reference proteome</keyword>
<comment type="caution">
    <text evidence="3">The sequence shown here is derived from an EMBL/GenBank/DDBJ whole genome shotgun (WGS) entry which is preliminary data.</text>
</comment>
<keyword evidence="2" id="KW-0812">Transmembrane</keyword>
<evidence type="ECO:0000313" key="4">
    <source>
        <dbReference type="Proteomes" id="UP001432027"/>
    </source>
</evidence>
<dbReference type="Proteomes" id="UP001432027">
    <property type="component" value="Unassembled WGS sequence"/>
</dbReference>
<dbReference type="AlphaFoldDB" id="A0AAV5SKF8"/>
<gene>
    <name evidence="3" type="ORF">PENTCL1PPCAC_5357</name>
</gene>
<proteinExistence type="predicted"/>
<feature type="non-terminal residue" evidence="3">
    <location>
        <position position="133"/>
    </location>
</feature>
<feature type="transmembrane region" description="Helical" evidence="2">
    <location>
        <begin position="30"/>
        <end position="53"/>
    </location>
</feature>
<evidence type="ECO:0000313" key="3">
    <source>
        <dbReference type="EMBL" id="GMS83182.1"/>
    </source>
</evidence>
<feature type="compositionally biased region" description="Basic residues" evidence="1">
    <location>
        <begin position="118"/>
        <end position="127"/>
    </location>
</feature>
<keyword evidence="2" id="KW-0472">Membrane</keyword>
<evidence type="ECO:0000256" key="2">
    <source>
        <dbReference type="SAM" id="Phobius"/>
    </source>
</evidence>
<keyword evidence="2" id="KW-1133">Transmembrane helix</keyword>
<reference evidence="3" key="1">
    <citation type="submission" date="2023-10" db="EMBL/GenBank/DDBJ databases">
        <title>Genome assembly of Pristionchus species.</title>
        <authorList>
            <person name="Yoshida K."/>
            <person name="Sommer R.J."/>
        </authorList>
    </citation>
    <scope>NUCLEOTIDE SEQUENCE</scope>
    <source>
        <strain evidence="3">RS0144</strain>
    </source>
</reference>
<accession>A0AAV5SKF8</accession>
<name>A0AAV5SKF8_9BILA</name>
<feature type="compositionally biased region" description="Basic and acidic residues" evidence="1">
    <location>
        <begin position="101"/>
        <end position="117"/>
    </location>
</feature>
<organism evidence="3 4">
    <name type="scientific">Pristionchus entomophagus</name>
    <dbReference type="NCBI Taxonomy" id="358040"/>
    <lineage>
        <taxon>Eukaryota</taxon>
        <taxon>Metazoa</taxon>
        <taxon>Ecdysozoa</taxon>
        <taxon>Nematoda</taxon>
        <taxon>Chromadorea</taxon>
        <taxon>Rhabditida</taxon>
        <taxon>Rhabditina</taxon>
        <taxon>Diplogasteromorpha</taxon>
        <taxon>Diplogasteroidea</taxon>
        <taxon>Neodiplogasteridae</taxon>
        <taxon>Pristionchus</taxon>
    </lineage>
</organism>
<feature type="region of interest" description="Disordered" evidence="1">
    <location>
        <begin position="60"/>
        <end position="133"/>
    </location>
</feature>
<feature type="compositionally biased region" description="Polar residues" evidence="1">
    <location>
        <begin position="63"/>
        <end position="79"/>
    </location>
</feature>
<feature type="non-terminal residue" evidence="3">
    <location>
        <position position="1"/>
    </location>
</feature>
<evidence type="ECO:0000256" key="1">
    <source>
        <dbReference type="SAM" id="MobiDB-lite"/>
    </source>
</evidence>
<sequence>KSIAMKDDRFLQLLEEHNMKNAAGMTGMKMLIGFGIGGAVLLVLIIVICCVVWRCKKKDKYASETNKGSTKTASSNAQTPKKGRSDRHAQSTDFEGLVTEKISKDKTASKQEIETRMNTKKWNKKHGVVASKP</sequence>
<dbReference type="EMBL" id="BTSX01000002">
    <property type="protein sequence ID" value="GMS83182.1"/>
    <property type="molecule type" value="Genomic_DNA"/>
</dbReference>